<dbReference type="Proteomes" id="UP000886501">
    <property type="component" value="Unassembled WGS sequence"/>
</dbReference>
<organism evidence="1 2">
    <name type="scientific">Thelephora ganbajun</name>
    <name type="common">Ganba fungus</name>
    <dbReference type="NCBI Taxonomy" id="370292"/>
    <lineage>
        <taxon>Eukaryota</taxon>
        <taxon>Fungi</taxon>
        <taxon>Dikarya</taxon>
        <taxon>Basidiomycota</taxon>
        <taxon>Agaricomycotina</taxon>
        <taxon>Agaricomycetes</taxon>
        <taxon>Thelephorales</taxon>
        <taxon>Thelephoraceae</taxon>
        <taxon>Thelephora</taxon>
    </lineage>
</organism>
<evidence type="ECO:0000313" key="2">
    <source>
        <dbReference type="Proteomes" id="UP000886501"/>
    </source>
</evidence>
<accession>A0ACB6ZGE4</accession>
<protein>
    <submittedName>
        <fullName evidence="1">Uncharacterized protein</fullName>
    </submittedName>
</protein>
<proteinExistence type="predicted"/>
<dbReference type="EMBL" id="MU118008">
    <property type="protein sequence ID" value="KAF9648726.1"/>
    <property type="molecule type" value="Genomic_DNA"/>
</dbReference>
<evidence type="ECO:0000313" key="1">
    <source>
        <dbReference type="EMBL" id="KAF9648726.1"/>
    </source>
</evidence>
<reference evidence="1" key="1">
    <citation type="submission" date="2019-10" db="EMBL/GenBank/DDBJ databases">
        <authorList>
            <consortium name="DOE Joint Genome Institute"/>
            <person name="Kuo A."/>
            <person name="Miyauchi S."/>
            <person name="Kiss E."/>
            <person name="Drula E."/>
            <person name="Kohler A."/>
            <person name="Sanchez-Garcia M."/>
            <person name="Andreopoulos B."/>
            <person name="Barry K.W."/>
            <person name="Bonito G."/>
            <person name="Buee M."/>
            <person name="Carver A."/>
            <person name="Chen C."/>
            <person name="Cichocki N."/>
            <person name="Clum A."/>
            <person name="Culley D."/>
            <person name="Crous P.W."/>
            <person name="Fauchery L."/>
            <person name="Girlanda M."/>
            <person name="Hayes R."/>
            <person name="Keri Z."/>
            <person name="Labutti K."/>
            <person name="Lipzen A."/>
            <person name="Lombard V."/>
            <person name="Magnuson J."/>
            <person name="Maillard F."/>
            <person name="Morin E."/>
            <person name="Murat C."/>
            <person name="Nolan M."/>
            <person name="Ohm R."/>
            <person name="Pangilinan J."/>
            <person name="Pereira M."/>
            <person name="Perotto S."/>
            <person name="Peter M."/>
            <person name="Riley R."/>
            <person name="Sitrit Y."/>
            <person name="Stielow B."/>
            <person name="Szollosi G."/>
            <person name="Zifcakova L."/>
            <person name="Stursova M."/>
            <person name="Spatafora J.W."/>
            <person name="Tedersoo L."/>
            <person name="Vaario L.-M."/>
            <person name="Yamada A."/>
            <person name="Yan M."/>
            <person name="Wang P."/>
            <person name="Xu J."/>
            <person name="Bruns T."/>
            <person name="Baldrian P."/>
            <person name="Vilgalys R."/>
            <person name="Henrissat B."/>
            <person name="Grigoriev I.V."/>
            <person name="Hibbett D."/>
            <person name="Nagy L.G."/>
            <person name="Martin F.M."/>
        </authorList>
    </citation>
    <scope>NUCLEOTIDE SEQUENCE</scope>
    <source>
        <strain evidence="1">P2</strain>
    </source>
</reference>
<keyword evidence="2" id="KW-1185">Reference proteome</keyword>
<sequence length="212" mass="23096">MSSHASNSDVHRELPPLPAYNQKISSTSLGLSNDGPVYRGGGLSPTPSSPFSFRALSHGVLDRCDLVLRSFPYRVSSEVGFGDSHSTFSNPDMFATSNFRGFMHRSSYARDLIFGTRARQPQQHFEYGTGESGQGLSGIQVSNPHSLQVPGGHLQGIDNIELNAIALQDPSVNLGYDTNTEGALSPHGGECERRSEWRGWDLEGLRAFNREG</sequence>
<gene>
    <name evidence="1" type="ORF">BDM02DRAFT_3186836</name>
</gene>
<reference evidence="1" key="2">
    <citation type="journal article" date="2020" name="Nat. Commun.">
        <title>Large-scale genome sequencing of mycorrhizal fungi provides insights into the early evolution of symbiotic traits.</title>
        <authorList>
            <person name="Miyauchi S."/>
            <person name="Kiss E."/>
            <person name="Kuo A."/>
            <person name="Drula E."/>
            <person name="Kohler A."/>
            <person name="Sanchez-Garcia M."/>
            <person name="Morin E."/>
            <person name="Andreopoulos B."/>
            <person name="Barry K.W."/>
            <person name="Bonito G."/>
            <person name="Buee M."/>
            <person name="Carver A."/>
            <person name="Chen C."/>
            <person name="Cichocki N."/>
            <person name="Clum A."/>
            <person name="Culley D."/>
            <person name="Crous P.W."/>
            <person name="Fauchery L."/>
            <person name="Girlanda M."/>
            <person name="Hayes R.D."/>
            <person name="Keri Z."/>
            <person name="LaButti K."/>
            <person name="Lipzen A."/>
            <person name="Lombard V."/>
            <person name="Magnuson J."/>
            <person name="Maillard F."/>
            <person name="Murat C."/>
            <person name="Nolan M."/>
            <person name="Ohm R.A."/>
            <person name="Pangilinan J."/>
            <person name="Pereira M.F."/>
            <person name="Perotto S."/>
            <person name="Peter M."/>
            <person name="Pfister S."/>
            <person name="Riley R."/>
            <person name="Sitrit Y."/>
            <person name="Stielow J.B."/>
            <person name="Szollosi G."/>
            <person name="Zifcakova L."/>
            <person name="Stursova M."/>
            <person name="Spatafora J.W."/>
            <person name="Tedersoo L."/>
            <person name="Vaario L.M."/>
            <person name="Yamada A."/>
            <person name="Yan M."/>
            <person name="Wang P."/>
            <person name="Xu J."/>
            <person name="Bruns T."/>
            <person name="Baldrian P."/>
            <person name="Vilgalys R."/>
            <person name="Dunand C."/>
            <person name="Henrissat B."/>
            <person name="Grigoriev I.V."/>
            <person name="Hibbett D."/>
            <person name="Nagy L.G."/>
            <person name="Martin F.M."/>
        </authorList>
    </citation>
    <scope>NUCLEOTIDE SEQUENCE</scope>
    <source>
        <strain evidence="1">P2</strain>
    </source>
</reference>
<name>A0ACB6ZGE4_THEGA</name>
<comment type="caution">
    <text evidence="1">The sequence shown here is derived from an EMBL/GenBank/DDBJ whole genome shotgun (WGS) entry which is preliminary data.</text>
</comment>